<evidence type="ECO:0000313" key="1">
    <source>
        <dbReference type="EnsemblMetazoa" id="CLYHEMP008187.1"/>
    </source>
</evidence>
<protein>
    <submittedName>
        <fullName evidence="1">Uncharacterized protein</fullName>
    </submittedName>
</protein>
<dbReference type="PANTHER" id="PTHR47027:SF23">
    <property type="entry name" value="REVERSE TRANSCRIPTASE DOMAIN-CONTAINING PROTEIN"/>
    <property type="match status" value="1"/>
</dbReference>
<dbReference type="PANTHER" id="PTHR47027">
    <property type="entry name" value="REVERSE TRANSCRIPTASE DOMAIN-CONTAINING PROTEIN"/>
    <property type="match status" value="1"/>
</dbReference>
<name>A0A7M5UYP4_9CNID</name>
<reference evidence="1" key="1">
    <citation type="submission" date="2021-01" db="UniProtKB">
        <authorList>
            <consortium name="EnsemblMetazoa"/>
        </authorList>
    </citation>
    <scope>IDENTIFICATION</scope>
</reference>
<evidence type="ECO:0000313" key="2">
    <source>
        <dbReference type="Proteomes" id="UP000594262"/>
    </source>
</evidence>
<dbReference type="OrthoDB" id="5984501at2759"/>
<accession>A0A7M5UYP4</accession>
<proteinExistence type="predicted"/>
<keyword evidence="2" id="KW-1185">Reference proteome</keyword>
<organism evidence="1 2">
    <name type="scientific">Clytia hemisphaerica</name>
    <dbReference type="NCBI Taxonomy" id="252671"/>
    <lineage>
        <taxon>Eukaryota</taxon>
        <taxon>Metazoa</taxon>
        <taxon>Cnidaria</taxon>
        <taxon>Hydrozoa</taxon>
        <taxon>Hydroidolina</taxon>
        <taxon>Leptothecata</taxon>
        <taxon>Obeliida</taxon>
        <taxon>Clytiidae</taxon>
        <taxon>Clytia</taxon>
    </lineage>
</organism>
<dbReference type="AlphaFoldDB" id="A0A7M5UYP4"/>
<dbReference type="Proteomes" id="UP000594262">
    <property type="component" value="Unplaced"/>
</dbReference>
<dbReference type="EnsemblMetazoa" id="CLYHEMT008187.1">
    <property type="protein sequence ID" value="CLYHEMP008187.1"/>
    <property type="gene ID" value="CLYHEMG008187"/>
</dbReference>
<sequence length="136" mass="15930">KSVKHFKYLGSIVTNDCSMSTELITRIQALSSAYGRLCECVFDLHDLTISTKLKVYAQLLTHILTYGSESWTLYRHHINQLPTVQQWHLRKILQIKWSDFVSNEKVLRRADVDDIEITLIKNRWLAHVSRMTTISR</sequence>